<organism evidence="2">
    <name type="scientific">marine metagenome</name>
    <dbReference type="NCBI Taxonomy" id="408172"/>
    <lineage>
        <taxon>unclassified sequences</taxon>
        <taxon>metagenomes</taxon>
        <taxon>ecological metagenomes</taxon>
    </lineage>
</organism>
<dbReference type="AlphaFoldDB" id="A0A383D022"/>
<protein>
    <submittedName>
        <fullName evidence="2">Uncharacterized protein</fullName>
    </submittedName>
</protein>
<feature type="transmembrane region" description="Helical" evidence="1">
    <location>
        <begin position="5"/>
        <end position="22"/>
    </location>
</feature>
<feature type="non-terminal residue" evidence="2">
    <location>
        <position position="130"/>
    </location>
</feature>
<dbReference type="EMBL" id="UINC01212997">
    <property type="protein sequence ID" value="SVE37575.1"/>
    <property type="molecule type" value="Genomic_DNA"/>
</dbReference>
<keyword evidence="1" id="KW-0812">Transmembrane</keyword>
<proteinExistence type="predicted"/>
<evidence type="ECO:0000256" key="1">
    <source>
        <dbReference type="SAM" id="Phobius"/>
    </source>
</evidence>
<accession>A0A383D022</accession>
<feature type="transmembrane region" description="Helical" evidence="1">
    <location>
        <begin position="34"/>
        <end position="55"/>
    </location>
</feature>
<sequence length="130" mass="14634">MELSFILSLPIGALLLFNRLFYEWDWVEAELSSWAIFFMAGGLFFSLLLSLVITFSQRISRAEIAFLVDRVVGGEERFLSAVEMAQTGGEGVFHSLLFADASRLSINPRKIIHWPRMGYRWGTGLSLGVA</sequence>
<reference evidence="2" key="1">
    <citation type="submission" date="2018-05" db="EMBL/GenBank/DDBJ databases">
        <authorList>
            <person name="Lanie J.A."/>
            <person name="Ng W.-L."/>
            <person name="Kazmierczak K.M."/>
            <person name="Andrzejewski T.M."/>
            <person name="Davidsen T.M."/>
            <person name="Wayne K.J."/>
            <person name="Tettelin H."/>
            <person name="Glass J.I."/>
            <person name="Rusch D."/>
            <person name="Podicherti R."/>
            <person name="Tsui H.-C.T."/>
            <person name="Winkler M.E."/>
        </authorList>
    </citation>
    <scope>NUCLEOTIDE SEQUENCE</scope>
</reference>
<keyword evidence="1" id="KW-0472">Membrane</keyword>
<evidence type="ECO:0000313" key="2">
    <source>
        <dbReference type="EMBL" id="SVE37575.1"/>
    </source>
</evidence>
<gene>
    <name evidence="2" type="ORF">METZ01_LOCUS490429</name>
</gene>
<name>A0A383D022_9ZZZZ</name>
<keyword evidence="1" id="KW-1133">Transmembrane helix</keyword>